<sequence>MKENYQDIISGLSQKEASERLRTDGVNELPSQKKQNIITIFLRVVSEPMLLLLIGSGLIYLFLGEVKDALMLLSFIFVVIGITFYQERKTERTLEALRNLSSPRALIIRDGERKRIPGREVVKGDIIILQEGDRVPADTKVLSCENLSVDESLLTGESIAVRKSSWNGKTTDQRPGGDDLPFVYSGSLIVSGRGMAQVIYTGAYTQMGKIGKALETIKEEDTLLKKETAKIVKAVSIIGLSLCILIVLIYGLIKGNLLQGFLSGLALSMAILPEEFPVVLLIFLTLGAWRISKRKVLTRRSAVIETLGAATVLCVDKTGTLTLNQMKLTCLFSKNSYYELSDLASTLLPEKHHNLLEYGILASQRDPFDPVEKEIKKMGELYLKNTEHIHINWNLVKEYPLSKELLALSHVWQSPDKKDFVIAAKGAPEAILDLCHAEKSIRKKTLDSVKEMSERGLRVLGVAKASFSKSGLPKKQHDYDFEFIGLFGFIDPIRSTVPDAVKEAHNAGIRVAMITGDYPGTAIYIARKIGLVNPDNYLSGSELSKLNHMELREKIKNVNIFARVVPEQKLLIVNAFKANGEIVAMTGDGVNDAPALKSANIGISMGERGTDVAREASSLVLLNDDFSSIIAAIRLGRRIYDNLKRAMGYIFAVHIPIAGMSLLPVIFNLSPVLLPAHIAFLELIIDPACSTVFESEKEEDHIMKKPPRSLYKPMFDRKTITISILQGLSILISVFLIYIYYLYVNKNEMGARSITFTTLVMANLMLIATNLSWKKNIFQIISSANKALLIVSVFAILALLVVIYIPFFVNLFHFTYLNPVELLLSFIAACISILWFEAVKFTGKIIRK</sequence>
<dbReference type="SUPFAM" id="SSF81660">
    <property type="entry name" value="Metal cation-transporting ATPase, ATP-binding domain N"/>
    <property type="match status" value="1"/>
</dbReference>
<feature type="transmembrane region" description="Helical" evidence="8">
    <location>
        <begin position="234"/>
        <end position="253"/>
    </location>
</feature>
<dbReference type="Pfam" id="PF00122">
    <property type="entry name" value="E1-E2_ATPase"/>
    <property type="match status" value="1"/>
</dbReference>
<dbReference type="Pfam" id="PF00690">
    <property type="entry name" value="Cation_ATPase_N"/>
    <property type="match status" value="1"/>
</dbReference>
<dbReference type="InterPro" id="IPR023299">
    <property type="entry name" value="ATPase_P-typ_cyto_dom_N"/>
</dbReference>
<dbReference type="InterPro" id="IPR036412">
    <property type="entry name" value="HAD-like_sf"/>
</dbReference>
<comment type="caution">
    <text evidence="10">The sequence shown here is derived from an EMBL/GenBank/DDBJ whole genome shotgun (WGS) entry which is preliminary data.</text>
</comment>
<dbReference type="InterPro" id="IPR023214">
    <property type="entry name" value="HAD_sf"/>
</dbReference>
<dbReference type="SUPFAM" id="SSF56784">
    <property type="entry name" value="HAD-like"/>
    <property type="match status" value="1"/>
</dbReference>
<evidence type="ECO:0000256" key="3">
    <source>
        <dbReference type="ARBA" id="ARBA00022741"/>
    </source>
</evidence>
<dbReference type="SUPFAM" id="SSF81653">
    <property type="entry name" value="Calcium ATPase, transduction domain A"/>
    <property type="match status" value="1"/>
</dbReference>
<feature type="transmembrane region" description="Helical" evidence="8">
    <location>
        <begin position="646"/>
        <end position="667"/>
    </location>
</feature>
<evidence type="ECO:0000256" key="1">
    <source>
        <dbReference type="ARBA" id="ARBA00004141"/>
    </source>
</evidence>
<keyword evidence="6 8" id="KW-1133">Transmembrane helix</keyword>
<feature type="transmembrane region" description="Helical" evidence="8">
    <location>
        <begin position="788"/>
        <end position="816"/>
    </location>
</feature>
<feature type="transmembrane region" description="Helical" evidence="8">
    <location>
        <begin position="265"/>
        <end position="289"/>
    </location>
</feature>
<dbReference type="SFLD" id="SFLDS00003">
    <property type="entry name" value="Haloacid_Dehalogenase"/>
    <property type="match status" value="1"/>
</dbReference>
<gene>
    <name evidence="10" type="ORF">AUJ73_00880</name>
</gene>
<evidence type="ECO:0000256" key="7">
    <source>
        <dbReference type="ARBA" id="ARBA00023136"/>
    </source>
</evidence>
<dbReference type="Proteomes" id="UP000183120">
    <property type="component" value="Unassembled WGS sequence"/>
</dbReference>
<dbReference type="SFLD" id="SFLDG00002">
    <property type="entry name" value="C1.7:_P-type_atpase_like"/>
    <property type="match status" value="1"/>
</dbReference>
<dbReference type="InterPro" id="IPR023298">
    <property type="entry name" value="ATPase_P-typ_TM_dom_sf"/>
</dbReference>
<dbReference type="NCBIfam" id="TIGR01494">
    <property type="entry name" value="ATPase_P-type"/>
    <property type="match status" value="2"/>
</dbReference>
<dbReference type="PANTHER" id="PTHR42861">
    <property type="entry name" value="CALCIUM-TRANSPORTING ATPASE"/>
    <property type="match status" value="1"/>
</dbReference>
<dbReference type="GO" id="GO:0005524">
    <property type="term" value="F:ATP binding"/>
    <property type="evidence" value="ECO:0007669"/>
    <property type="project" value="UniProtKB-KW"/>
</dbReference>
<dbReference type="Gene3D" id="3.40.1110.10">
    <property type="entry name" value="Calcium-transporting ATPase, cytoplasmic domain N"/>
    <property type="match status" value="2"/>
</dbReference>
<dbReference type="Pfam" id="PF00689">
    <property type="entry name" value="Cation_ATPase_C"/>
    <property type="match status" value="1"/>
</dbReference>
<proteinExistence type="predicted"/>
<dbReference type="SUPFAM" id="SSF81665">
    <property type="entry name" value="Calcium ATPase, transmembrane domain M"/>
    <property type="match status" value="1"/>
</dbReference>
<feature type="transmembrane region" description="Helical" evidence="8">
    <location>
        <begin position="69"/>
        <end position="85"/>
    </location>
</feature>
<dbReference type="GO" id="GO:0016887">
    <property type="term" value="F:ATP hydrolysis activity"/>
    <property type="evidence" value="ECO:0007669"/>
    <property type="project" value="InterPro"/>
</dbReference>
<evidence type="ECO:0000256" key="4">
    <source>
        <dbReference type="ARBA" id="ARBA00022840"/>
    </source>
</evidence>
<dbReference type="PRINTS" id="PR00120">
    <property type="entry name" value="HATPASE"/>
</dbReference>
<keyword evidence="7 8" id="KW-0472">Membrane</keyword>
<dbReference type="AlphaFoldDB" id="A0A1J4TWD0"/>
<dbReference type="InterPro" id="IPR001757">
    <property type="entry name" value="P_typ_ATPase"/>
</dbReference>
<feature type="transmembrane region" description="Helical" evidence="8">
    <location>
        <begin position="40"/>
        <end position="63"/>
    </location>
</feature>
<reference evidence="10 11" key="1">
    <citation type="journal article" date="2016" name="Environ. Microbiol.">
        <title>Genomic resolution of a cold subsurface aquifer community provides metabolic insights for novel microbes adapted to high CO concentrations.</title>
        <authorList>
            <person name="Probst A.J."/>
            <person name="Castelle C.J."/>
            <person name="Singh A."/>
            <person name="Brown C.T."/>
            <person name="Anantharaman K."/>
            <person name="Sharon I."/>
            <person name="Hug L.A."/>
            <person name="Burstein D."/>
            <person name="Emerson J.B."/>
            <person name="Thomas B.C."/>
            <person name="Banfield J.F."/>
        </authorList>
    </citation>
    <scope>NUCLEOTIDE SEQUENCE [LARGE SCALE GENOMIC DNA]</scope>
    <source>
        <strain evidence="10">CG1_02_37_22</strain>
    </source>
</reference>
<dbReference type="InterPro" id="IPR008250">
    <property type="entry name" value="ATPase_P-typ_transduc_dom_A_sf"/>
</dbReference>
<dbReference type="InterPro" id="IPR059000">
    <property type="entry name" value="ATPase_P-type_domA"/>
</dbReference>
<evidence type="ECO:0000256" key="5">
    <source>
        <dbReference type="ARBA" id="ARBA00022967"/>
    </source>
</evidence>
<evidence type="ECO:0000313" key="10">
    <source>
        <dbReference type="EMBL" id="OIO15315.1"/>
    </source>
</evidence>
<evidence type="ECO:0000313" key="11">
    <source>
        <dbReference type="Proteomes" id="UP000183120"/>
    </source>
</evidence>
<dbReference type="InterPro" id="IPR018303">
    <property type="entry name" value="ATPase_P-typ_P_site"/>
</dbReference>
<dbReference type="STRING" id="1805209.AUJ73_00880"/>
<dbReference type="PROSITE" id="PS00154">
    <property type="entry name" value="ATPASE_E1_E2"/>
    <property type="match status" value="1"/>
</dbReference>
<name>A0A1J4TWD0_9BACT</name>
<dbReference type="EMBL" id="MNUY01000013">
    <property type="protein sequence ID" value="OIO15315.1"/>
    <property type="molecule type" value="Genomic_DNA"/>
</dbReference>
<evidence type="ECO:0000256" key="6">
    <source>
        <dbReference type="ARBA" id="ARBA00022989"/>
    </source>
</evidence>
<protein>
    <submittedName>
        <fullName evidence="10">ATPase</fullName>
    </submittedName>
</protein>
<keyword evidence="5" id="KW-1278">Translocase</keyword>
<dbReference type="GO" id="GO:0016020">
    <property type="term" value="C:membrane"/>
    <property type="evidence" value="ECO:0007669"/>
    <property type="project" value="UniProtKB-SubCell"/>
</dbReference>
<evidence type="ECO:0000256" key="2">
    <source>
        <dbReference type="ARBA" id="ARBA00022692"/>
    </source>
</evidence>
<dbReference type="Gene3D" id="1.20.1110.10">
    <property type="entry name" value="Calcium-transporting ATPase, transmembrane domain"/>
    <property type="match status" value="2"/>
</dbReference>
<dbReference type="SMART" id="SM00831">
    <property type="entry name" value="Cation_ATPase_N"/>
    <property type="match status" value="1"/>
</dbReference>
<keyword evidence="4" id="KW-0067">ATP-binding</keyword>
<evidence type="ECO:0000256" key="8">
    <source>
        <dbReference type="SAM" id="Phobius"/>
    </source>
</evidence>
<dbReference type="SFLD" id="SFLDF00027">
    <property type="entry name" value="p-type_atpase"/>
    <property type="match status" value="1"/>
</dbReference>
<dbReference type="InterPro" id="IPR006068">
    <property type="entry name" value="ATPase_P-typ_cation-transptr_C"/>
</dbReference>
<dbReference type="Gene3D" id="2.70.150.10">
    <property type="entry name" value="Calcium-transporting ATPase, cytoplasmic transduction domain A"/>
    <property type="match status" value="1"/>
</dbReference>
<accession>A0A1J4TWD0</accession>
<dbReference type="Gene3D" id="3.40.50.1000">
    <property type="entry name" value="HAD superfamily/HAD-like"/>
    <property type="match status" value="2"/>
</dbReference>
<keyword evidence="2 8" id="KW-0812">Transmembrane</keyword>
<dbReference type="PRINTS" id="PR00119">
    <property type="entry name" value="CATATPASE"/>
</dbReference>
<feature type="domain" description="Cation-transporting P-type ATPase N-terminal" evidence="9">
    <location>
        <begin position="2"/>
        <end position="65"/>
    </location>
</feature>
<feature type="transmembrane region" description="Helical" evidence="8">
    <location>
        <begin position="822"/>
        <end position="839"/>
    </location>
</feature>
<dbReference type="InterPro" id="IPR044492">
    <property type="entry name" value="P_typ_ATPase_HD_dom"/>
</dbReference>
<dbReference type="Pfam" id="PF00702">
    <property type="entry name" value="Hydrolase"/>
    <property type="match status" value="1"/>
</dbReference>
<evidence type="ECO:0000259" key="9">
    <source>
        <dbReference type="SMART" id="SM00831"/>
    </source>
</evidence>
<comment type="subcellular location">
    <subcellularLocation>
        <location evidence="1">Membrane</location>
        <topology evidence="1">Multi-pass membrane protein</topology>
    </subcellularLocation>
</comment>
<keyword evidence="3" id="KW-0547">Nucleotide-binding</keyword>
<organism evidence="10 11">
    <name type="scientific">Candidatus Gottesmanbacteria bacterium CG1_02_37_22</name>
    <dbReference type="NCBI Taxonomy" id="1805209"/>
    <lineage>
        <taxon>Bacteria</taxon>
        <taxon>Candidatus Gottesmaniibacteriota</taxon>
    </lineage>
</organism>
<feature type="transmembrane region" description="Helical" evidence="8">
    <location>
        <begin position="720"/>
        <end position="743"/>
    </location>
</feature>
<dbReference type="InterPro" id="IPR004014">
    <property type="entry name" value="ATPase_P-typ_cation-transptr_N"/>
</dbReference>